<keyword evidence="1" id="KW-0812">Transmembrane</keyword>
<sequence>MNESLELSFTEAPTPAQLRRYVAEFLITITVLSYIRPAIIFFGLVTNVINLVVFLKAGAKDNVTIVLMALACSDLVFLALISTHACGFLLIFLVKLKRWPFDPLLLVFFAALAGEHSLRHLQFSRRLSWCDALRLCGNAT</sequence>
<dbReference type="Gene3D" id="1.20.1070.10">
    <property type="entry name" value="Rhodopsin 7-helix transmembrane proteins"/>
    <property type="match status" value="1"/>
</dbReference>
<name>A0AAV4IA23_9GAST</name>
<comment type="caution">
    <text evidence="2">The sequence shown here is derived from an EMBL/GenBank/DDBJ whole genome shotgun (WGS) entry which is preliminary data.</text>
</comment>
<evidence type="ECO:0000313" key="3">
    <source>
        <dbReference type="Proteomes" id="UP000762676"/>
    </source>
</evidence>
<reference evidence="2 3" key="1">
    <citation type="journal article" date="2021" name="Elife">
        <title>Chloroplast acquisition without the gene transfer in kleptoplastic sea slugs, Plakobranchus ocellatus.</title>
        <authorList>
            <person name="Maeda T."/>
            <person name="Takahashi S."/>
            <person name="Yoshida T."/>
            <person name="Shimamura S."/>
            <person name="Takaki Y."/>
            <person name="Nagai Y."/>
            <person name="Toyoda A."/>
            <person name="Suzuki Y."/>
            <person name="Arimoto A."/>
            <person name="Ishii H."/>
            <person name="Satoh N."/>
            <person name="Nishiyama T."/>
            <person name="Hasebe M."/>
            <person name="Maruyama T."/>
            <person name="Minagawa J."/>
            <person name="Obokata J."/>
            <person name="Shigenobu S."/>
        </authorList>
    </citation>
    <scope>NUCLEOTIDE SEQUENCE [LARGE SCALE GENOMIC DNA]</scope>
</reference>
<gene>
    <name evidence="2" type="ORF">ElyMa_001210400</name>
</gene>
<proteinExistence type="predicted"/>
<accession>A0AAV4IA23</accession>
<feature type="transmembrane region" description="Helical" evidence="1">
    <location>
        <begin position="34"/>
        <end position="55"/>
    </location>
</feature>
<organism evidence="2 3">
    <name type="scientific">Elysia marginata</name>
    <dbReference type="NCBI Taxonomy" id="1093978"/>
    <lineage>
        <taxon>Eukaryota</taxon>
        <taxon>Metazoa</taxon>
        <taxon>Spiralia</taxon>
        <taxon>Lophotrochozoa</taxon>
        <taxon>Mollusca</taxon>
        <taxon>Gastropoda</taxon>
        <taxon>Heterobranchia</taxon>
        <taxon>Euthyneura</taxon>
        <taxon>Panpulmonata</taxon>
        <taxon>Sacoglossa</taxon>
        <taxon>Placobranchoidea</taxon>
        <taxon>Plakobranchidae</taxon>
        <taxon>Elysia</taxon>
    </lineage>
</organism>
<keyword evidence="1" id="KW-1133">Transmembrane helix</keyword>
<dbReference type="AlphaFoldDB" id="A0AAV4IA23"/>
<keyword evidence="1" id="KW-0472">Membrane</keyword>
<dbReference type="EMBL" id="BMAT01002388">
    <property type="protein sequence ID" value="GFS05877.1"/>
    <property type="molecule type" value="Genomic_DNA"/>
</dbReference>
<feature type="transmembrane region" description="Helical" evidence="1">
    <location>
        <begin position="67"/>
        <end position="93"/>
    </location>
</feature>
<evidence type="ECO:0000313" key="2">
    <source>
        <dbReference type="EMBL" id="GFS05877.1"/>
    </source>
</evidence>
<protein>
    <recommendedName>
        <fullName evidence="4">G-protein coupled receptors family 1 profile domain-containing protein</fullName>
    </recommendedName>
</protein>
<dbReference type="Proteomes" id="UP000762676">
    <property type="component" value="Unassembled WGS sequence"/>
</dbReference>
<evidence type="ECO:0000256" key="1">
    <source>
        <dbReference type="SAM" id="Phobius"/>
    </source>
</evidence>
<evidence type="ECO:0008006" key="4">
    <source>
        <dbReference type="Google" id="ProtNLM"/>
    </source>
</evidence>
<keyword evidence="3" id="KW-1185">Reference proteome</keyword>